<dbReference type="Proteomes" id="UP001138751">
    <property type="component" value="Unassembled WGS sequence"/>
</dbReference>
<evidence type="ECO:0000313" key="3">
    <source>
        <dbReference type="Proteomes" id="UP001138751"/>
    </source>
</evidence>
<evidence type="ECO:0000256" key="1">
    <source>
        <dbReference type="SAM" id="Phobius"/>
    </source>
</evidence>
<keyword evidence="1" id="KW-0472">Membrane</keyword>
<name>A0A9X9X0M0_9PROT</name>
<feature type="transmembrane region" description="Helical" evidence="1">
    <location>
        <begin position="96"/>
        <end position="117"/>
    </location>
</feature>
<reference evidence="2" key="1">
    <citation type="submission" date="2020-01" db="EMBL/GenBank/DDBJ databases">
        <authorList>
            <person name="Rat A."/>
        </authorList>
    </citation>
    <scope>NUCLEOTIDE SEQUENCE</scope>
    <source>
        <strain evidence="2">LMG 31231</strain>
    </source>
</reference>
<keyword evidence="1" id="KW-1133">Transmembrane helix</keyword>
<evidence type="ECO:0000313" key="2">
    <source>
        <dbReference type="EMBL" id="MBR0672949.1"/>
    </source>
</evidence>
<proteinExistence type="predicted"/>
<feature type="transmembrane region" description="Helical" evidence="1">
    <location>
        <begin position="295"/>
        <end position="317"/>
    </location>
</feature>
<feature type="transmembrane region" description="Helical" evidence="1">
    <location>
        <begin position="14"/>
        <end position="33"/>
    </location>
</feature>
<comment type="caution">
    <text evidence="2">The sequence shown here is derived from an EMBL/GenBank/DDBJ whole genome shotgun (WGS) entry which is preliminary data.</text>
</comment>
<keyword evidence="3" id="KW-1185">Reference proteome</keyword>
<feature type="transmembrane region" description="Helical" evidence="1">
    <location>
        <begin position="129"/>
        <end position="156"/>
    </location>
</feature>
<dbReference type="AlphaFoldDB" id="A0A9X9X0M0"/>
<dbReference type="RefSeq" id="WP_211863363.1">
    <property type="nucleotide sequence ID" value="NZ_JAAEDM010000054.1"/>
</dbReference>
<reference evidence="2" key="2">
    <citation type="journal article" date="2021" name="Syst. Appl. Microbiol.">
        <title>Roseomonas hellenica sp. nov., isolated from roots of wild-growing Alkanna tinctoria.</title>
        <authorList>
            <person name="Rat A."/>
            <person name="Naranjo H.D."/>
            <person name="Lebbe L."/>
            <person name="Cnockaert M."/>
            <person name="Krigas N."/>
            <person name="Grigoriadou K."/>
            <person name="Maloupa E."/>
            <person name="Willems A."/>
        </authorList>
    </citation>
    <scope>NUCLEOTIDE SEQUENCE</scope>
    <source>
        <strain evidence="2">LMG 31231</strain>
    </source>
</reference>
<keyword evidence="1" id="KW-0812">Transmembrane</keyword>
<feature type="transmembrane region" description="Helical" evidence="1">
    <location>
        <begin position="168"/>
        <end position="194"/>
    </location>
</feature>
<organism evidence="2 3">
    <name type="scientific">Neoroseomonas soli</name>
    <dbReference type="NCBI Taxonomy" id="1081025"/>
    <lineage>
        <taxon>Bacteria</taxon>
        <taxon>Pseudomonadati</taxon>
        <taxon>Pseudomonadota</taxon>
        <taxon>Alphaproteobacteria</taxon>
        <taxon>Acetobacterales</taxon>
        <taxon>Acetobacteraceae</taxon>
        <taxon>Neoroseomonas</taxon>
    </lineage>
</organism>
<sequence>MAGSDHPSGAEQRLLPAALALAIAAMLVPPLAVPLPPLLDYPNHLARLSLIAGQAARPPLDAVYVVDWSRAATNIGIDLLALAFGPAFGAEAVGRIGILFALLLPVLGALALGRVVAGRWHVAMLATPLFAWTLPLAAGFLNHQIAVGLALLAAAGHAALRHHGPAPALLLGAASLAIAVVHLFGAAFLIALAGATALGPVWPGWREWGAATRRVVAAAGPAVIGLGIFLLLAPTLPGDAAQGAASRWHWTYQPALKAAGLLAPFVTYDLAAGMALALLTLALCLIGLRGGWIRFHAGLGALAAALFLGGLVLPSTIGDTEQIEIRLACAGMLAALVGLRPGATLPARAERLVVFGLLAFAIGRSAWTLHDWRAGARDIAAVERALAALPRGATLLPVEGHGPGQGQASTGPRLAGLWPLHVHYGLRAVVLRDAFVPGIFAFAGKQPLRLREPWRALTLPAAGPPPLAALSAAPALPLLQGWRHRFGHVLVLDAPGMTEAALPAGLELVAVEGFARLYRVVPQPGR</sequence>
<feature type="transmembrane region" description="Helical" evidence="1">
    <location>
        <begin position="270"/>
        <end position="288"/>
    </location>
</feature>
<gene>
    <name evidence="2" type="ORF">GXW76_17355</name>
</gene>
<dbReference type="EMBL" id="JAAEDM010000054">
    <property type="protein sequence ID" value="MBR0672949.1"/>
    <property type="molecule type" value="Genomic_DNA"/>
</dbReference>
<protein>
    <submittedName>
        <fullName evidence="2">Uncharacterized protein</fullName>
    </submittedName>
</protein>
<accession>A0A9X9X0M0</accession>
<feature type="transmembrane region" description="Helical" evidence="1">
    <location>
        <begin position="215"/>
        <end position="233"/>
    </location>
</feature>